<evidence type="ECO:0000313" key="2">
    <source>
        <dbReference type="Proteomes" id="UP001589774"/>
    </source>
</evidence>
<evidence type="ECO:0000313" key="1">
    <source>
        <dbReference type="EMBL" id="MFC0319601.1"/>
    </source>
</evidence>
<protein>
    <recommendedName>
        <fullName evidence="3">Acyl carrier protein phosphodiesterase</fullName>
    </recommendedName>
</protein>
<comment type="caution">
    <text evidence="1">The sequence shown here is derived from an EMBL/GenBank/DDBJ whole genome shotgun (WGS) entry which is preliminary data.</text>
</comment>
<accession>A0ABV6HLN0</accession>
<name>A0ABV6HLN0_9SPHI</name>
<dbReference type="RefSeq" id="WP_013667159.1">
    <property type="nucleotide sequence ID" value="NZ_JBHLWO010000002.1"/>
</dbReference>
<organism evidence="1 2">
    <name type="scientific">Olivibacter oleidegradans</name>
    <dbReference type="NCBI Taxonomy" id="760123"/>
    <lineage>
        <taxon>Bacteria</taxon>
        <taxon>Pseudomonadati</taxon>
        <taxon>Bacteroidota</taxon>
        <taxon>Sphingobacteriia</taxon>
        <taxon>Sphingobacteriales</taxon>
        <taxon>Sphingobacteriaceae</taxon>
        <taxon>Olivibacter</taxon>
    </lineage>
</organism>
<keyword evidence="2" id="KW-1185">Reference proteome</keyword>
<dbReference type="Proteomes" id="UP001589774">
    <property type="component" value="Unassembled WGS sequence"/>
</dbReference>
<sequence length="228" mass="27128">MNFLSHFYFERKVNDPHRALGSVLPDLLRNMDRDIRVFPEKNVALFIDDQRISRILKGWCRHLATDRFFHNNVFFLEKTRQLKAHLSPVVANTPIRASFLSHIALELLLDRLLLKDSWLHENDFYGQLQDVDRQSLSRFLELAGLQDTTLFLTFFNAFINDRYLGTYREMAKVTYALDQVCKKFWPQGLNEDKKLQLTDALNVYERELAYNYKVIFNEIADYLSKYYN</sequence>
<gene>
    <name evidence="1" type="ORF">ACFFI0_14870</name>
</gene>
<dbReference type="EMBL" id="JBHLWO010000002">
    <property type="protein sequence ID" value="MFC0319601.1"/>
    <property type="molecule type" value="Genomic_DNA"/>
</dbReference>
<evidence type="ECO:0008006" key="3">
    <source>
        <dbReference type="Google" id="ProtNLM"/>
    </source>
</evidence>
<reference evidence="1 2" key="1">
    <citation type="submission" date="2024-09" db="EMBL/GenBank/DDBJ databases">
        <authorList>
            <person name="Sun Q."/>
            <person name="Mori K."/>
        </authorList>
    </citation>
    <scope>NUCLEOTIDE SEQUENCE [LARGE SCALE GENOMIC DNA]</scope>
    <source>
        <strain evidence="1 2">CCM 7765</strain>
    </source>
</reference>
<proteinExistence type="predicted"/>